<name>B8BW21_THAPS</name>
<dbReference type="InParanoid" id="B8BW21"/>
<evidence type="ECO:0000256" key="2">
    <source>
        <dbReference type="ARBA" id="ARBA00022803"/>
    </source>
</evidence>
<dbReference type="EMBL" id="CM000639">
    <property type="protein sequence ID" value="EED95559.1"/>
    <property type="molecule type" value="Genomic_DNA"/>
</dbReference>
<evidence type="ECO:0000256" key="3">
    <source>
        <dbReference type="SAM" id="MobiDB-lite"/>
    </source>
</evidence>
<dbReference type="eggNOG" id="ENOG502SGVB">
    <property type="taxonomic scope" value="Eukaryota"/>
</dbReference>
<organism evidence="4 5">
    <name type="scientific">Thalassiosira pseudonana</name>
    <name type="common">Marine diatom</name>
    <name type="synonym">Cyclotella nana</name>
    <dbReference type="NCBI Taxonomy" id="35128"/>
    <lineage>
        <taxon>Eukaryota</taxon>
        <taxon>Sar</taxon>
        <taxon>Stramenopiles</taxon>
        <taxon>Ochrophyta</taxon>
        <taxon>Bacillariophyta</taxon>
        <taxon>Coscinodiscophyceae</taxon>
        <taxon>Thalassiosirophycidae</taxon>
        <taxon>Thalassiosirales</taxon>
        <taxon>Thalassiosiraceae</taxon>
        <taxon>Thalassiosira</taxon>
    </lineage>
</organism>
<feature type="compositionally biased region" description="Basic and acidic residues" evidence="3">
    <location>
        <begin position="286"/>
        <end position="307"/>
    </location>
</feature>
<sequence>MSDDAGGNLGGTWASATDTAPNKGNKLFFTTTDLIKRMNTAIKDAAAADTDESSPSEFNQLATCSHDAGGFELQRKMPDGSYRRAEESEMAAADFQTKLKQAAQRIDKLSPQHKIEWATHQRKEGNALFANGSYQEAMDVYLTCLVAMEPSSRAKDVIVTNTETAIVSTTEEQQLKLKLQNETEIQLPVLLNLSLCALKIGAHSKAEKFLNFALELDCGKSSVKAYFRRGRVRMLMGNYVSAELDMEKALDLLESGEDTTIVGEKPKMNEKEVILKEKLKLQRLVGRAEKNRRQQKKAMERLFKSDDDASPQQSTSNNVHGEPISTKEVISLYPEKKVAPKQQHSNANTGNALEACQPSCFQWYLHMIGRCAQKLLDIIGEEDHDNDGEKVDPSEVLVEQMLKSNTKKNL</sequence>
<evidence type="ECO:0000313" key="5">
    <source>
        <dbReference type="Proteomes" id="UP000001449"/>
    </source>
</evidence>
<dbReference type="Gene3D" id="1.25.40.10">
    <property type="entry name" value="Tetratricopeptide repeat domain"/>
    <property type="match status" value="1"/>
</dbReference>
<dbReference type="GeneID" id="7452955"/>
<dbReference type="InterPro" id="IPR039663">
    <property type="entry name" value="AIP/AIPL1/TTC9"/>
</dbReference>
<proteinExistence type="predicted"/>
<dbReference type="PaxDb" id="35128-Thaps3034"/>
<dbReference type="RefSeq" id="XP_002288116.1">
    <property type="nucleotide sequence ID" value="XM_002288080.1"/>
</dbReference>
<feature type="region of interest" description="Disordered" evidence="3">
    <location>
        <begin position="286"/>
        <end position="325"/>
    </location>
</feature>
<dbReference type="PANTHER" id="PTHR11242">
    <property type="entry name" value="ARYL HYDROCARBON RECEPTOR INTERACTING PROTEIN RELATED"/>
    <property type="match status" value="1"/>
</dbReference>
<feature type="region of interest" description="Disordered" evidence="3">
    <location>
        <begin position="1"/>
        <end position="22"/>
    </location>
</feature>
<dbReference type="SUPFAM" id="SSF48452">
    <property type="entry name" value="TPR-like"/>
    <property type="match status" value="1"/>
</dbReference>
<dbReference type="STRING" id="35128.B8BW21"/>
<dbReference type="OMA" id="IEWATHQ"/>
<dbReference type="Proteomes" id="UP000001449">
    <property type="component" value="Chromosome 2"/>
</dbReference>
<evidence type="ECO:0000256" key="1">
    <source>
        <dbReference type="ARBA" id="ARBA00022737"/>
    </source>
</evidence>
<gene>
    <name evidence="4" type="ORF">THAPSDRAFT_3034</name>
</gene>
<dbReference type="KEGG" id="tps:THAPSDRAFT_3034"/>
<reference evidence="4 5" key="2">
    <citation type="journal article" date="2008" name="Nature">
        <title>The Phaeodactylum genome reveals the evolutionary history of diatom genomes.</title>
        <authorList>
            <person name="Bowler C."/>
            <person name="Allen A.E."/>
            <person name="Badger J.H."/>
            <person name="Grimwood J."/>
            <person name="Jabbari K."/>
            <person name="Kuo A."/>
            <person name="Maheswari U."/>
            <person name="Martens C."/>
            <person name="Maumus F."/>
            <person name="Otillar R.P."/>
            <person name="Rayko E."/>
            <person name="Salamov A."/>
            <person name="Vandepoele K."/>
            <person name="Beszteri B."/>
            <person name="Gruber A."/>
            <person name="Heijde M."/>
            <person name="Katinka M."/>
            <person name="Mock T."/>
            <person name="Valentin K."/>
            <person name="Verret F."/>
            <person name="Berges J.A."/>
            <person name="Brownlee C."/>
            <person name="Cadoret J.P."/>
            <person name="Chiovitti A."/>
            <person name="Choi C.J."/>
            <person name="Coesel S."/>
            <person name="De Martino A."/>
            <person name="Detter J.C."/>
            <person name="Durkin C."/>
            <person name="Falciatore A."/>
            <person name="Fournet J."/>
            <person name="Haruta M."/>
            <person name="Huysman M.J."/>
            <person name="Jenkins B.D."/>
            <person name="Jiroutova K."/>
            <person name="Jorgensen R.E."/>
            <person name="Joubert Y."/>
            <person name="Kaplan A."/>
            <person name="Kroger N."/>
            <person name="Kroth P.G."/>
            <person name="La Roche J."/>
            <person name="Lindquist E."/>
            <person name="Lommer M."/>
            <person name="Martin-Jezequel V."/>
            <person name="Lopez P.J."/>
            <person name="Lucas S."/>
            <person name="Mangogna M."/>
            <person name="McGinnis K."/>
            <person name="Medlin L.K."/>
            <person name="Montsant A."/>
            <person name="Oudot-Le Secq M.P."/>
            <person name="Napoli C."/>
            <person name="Obornik M."/>
            <person name="Parker M.S."/>
            <person name="Petit J.L."/>
            <person name="Porcel B.M."/>
            <person name="Poulsen N."/>
            <person name="Robison M."/>
            <person name="Rychlewski L."/>
            <person name="Rynearson T.A."/>
            <person name="Schmutz J."/>
            <person name="Shapiro H."/>
            <person name="Siaut M."/>
            <person name="Stanley M."/>
            <person name="Sussman M.R."/>
            <person name="Taylor A.R."/>
            <person name="Vardi A."/>
            <person name="von Dassow P."/>
            <person name="Vyverman W."/>
            <person name="Willis A."/>
            <person name="Wyrwicz L.S."/>
            <person name="Rokhsar D.S."/>
            <person name="Weissenbach J."/>
            <person name="Armbrust E.V."/>
            <person name="Green B.R."/>
            <person name="Van de Peer Y."/>
            <person name="Grigoriev I.V."/>
        </authorList>
    </citation>
    <scope>NUCLEOTIDE SEQUENCE [LARGE SCALE GENOMIC DNA]</scope>
    <source>
        <strain evidence="4 5">CCMP1335</strain>
    </source>
</reference>
<keyword evidence="1" id="KW-0677">Repeat</keyword>
<dbReference type="PANTHER" id="PTHR11242:SF0">
    <property type="entry name" value="TPR_REGION DOMAIN-CONTAINING PROTEIN"/>
    <property type="match status" value="1"/>
</dbReference>
<keyword evidence="5" id="KW-1185">Reference proteome</keyword>
<evidence type="ECO:0000313" key="4">
    <source>
        <dbReference type="EMBL" id="EED95559.1"/>
    </source>
</evidence>
<dbReference type="HOGENOM" id="CLU_701078_0_0_1"/>
<keyword evidence="2" id="KW-0802">TPR repeat</keyword>
<reference evidence="4 5" key="1">
    <citation type="journal article" date="2004" name="Science">
        <title>The genome of the diatom Thalassiosira pseudonana: ecology, evolution, and metabolism.</title>
        <authorList>
            <person name="Armbrust E.V."/>
            <person name="Berges J.A."/>
            <person name="Bowler C."/>
            <person name="Green B.R."/>
            <person name="Martinez D."/>
            <person name="Putnam N.H."/>
            <person name="Zhou S."/>
            <person name="Allen A.E."/>
            <person name="Apt K.E."/>
            <person name="Bechner M."/>
            <person name="Brzezinski M.A."/>
            <person name="Chaal B.K."/>
            <person name="Chiovitti A."/>
            <person name="Davis A.K."/>
            <person name="Demarest M.S."/>
            <person name="Detter J.C."/>
            <person name="Glavina T."/>
            <person name="Goodstein D."/>
            <person name="Hadi M.Z."/>
            <person name="Hellsten U."/>
            <person name="Hildebrand M."/>
            <person name="Jenkins B.D."/>
            <person name="Jurka J."/>
            <person name="Kapitonov V.V."/>
            <person name="Kroger N."/>
            <person name="Lau W.W."/>
            <person name="Lane T.W."/>
            <person name="Larimer F.W."/>
            <person name="Lippmeier J.C."/>
            <person name="Lucas S."/>
            <person name="Medina M."/>
            <person name="Montsant A."/>
            <person name="Obornik M."/>
            <person name="Parker M.S."/>
            <person name="Palenik B."/>
            <person name="Pazour G.J."/>
            <person name="Richardson P.M."/>
            <person name="Rynearson T.A."/>
            <person name="Saito M.A."/>
            <person name="Schwartz D.C."/>
            <person name="Thamatrakoln K."/>
            <person name="Valentin K."/>
            <person name="Vardi A."/>
            <person name="Wilkerson F.P."/>
            <person name="Rokhsar D.S."/>
        </authorList>
    </citation>
    <scope>NUCLEOTIDE SEQUENCE [LARGE SCALE GENOMIC DNA]</scope>
    <source>
        <strain evidence="4 5">CCMP1335</strain>
    </source>
</reference>
<dbReference type="InterPro" id="IPR011990">
    <property type="entry name" value="TPR-like_helical_dom_sf"/>
</dbReference>
<feature type="compositionally biased region" description="Polar residues" evidence="3">
    <location>
        <begin position="310"/>
        <end position="319"/>
    </location>
</feature>
<accession>B8BW21</accession>
<dbReference type="AlphaFoldDB" id="B8BW21"/>
<protein>
    <submittedName>
        <fullName evidence="4">Uncharacterized protein</fullName>
    </submittedName>
</protein>